<dbReference type="InterPro" id="IPR023213">
    <property type="entry name" value="CAT-like_dom_sf"/>
</dbReference>
<dbReference type="PANTHER" id="PTHR22589:SF107">
    <property type="entry name" value="CHOLINE_CARNITINE ACYLTRANSFERASE DOMAIN-CONTAINING PROTEIN"/>
    <property type="match status" value="1"/>
</dbReference>
<feature type="domain" description="Choline/carnitine acyltransferase" evidence="6">
    <location>
        <begin position="31"/>
        <end position="613"/>
    </location>
</feature>
<dbReference type="OMA" id="DDAQYER"/>
<keyword evidence="8" id="KW-1185">Reference proteome</keyword>
<dbReference type="Proteomes" id="UP000070544">
    <property type="component" value="Unassembled WGS sequence"/>
</dbReference>
<comment type="similarity">
    <text evidence="1 5">Belongs to the carnitine/choline acetyltransferase family.</text>
</comment>
<dbReference type="PROSITE" id="PS00440">
    <property type="entry name" value="ACYLTRANSF_C_2"/>
    <property type="match status" value="1"/>
</dbReference>
<dbReference type="Pfam" id="PF00755">
    <property type="entry name" value="Carn_acyltransf"/>
    <property type="match status" value="1"/>
</dbReference>
<evidence type="ECO:0000256" key="2">
    <source>
        <dbReference type="ARBA" id="ARBA00022679"/>
    </source>
</evidence>
<evidence type="ECO:0000313" key="7">
    <source>
        <dbReference type="EMBL" id="KXS20680.1"/>
    </source>
</evidence>
<dbReference type="OrthoDB" id="240216at2759"/>
<dbReference type="InterPro" id="IPR039551">
    <property type="entry name" value="Cho/carn_acyl_trans"/>
</dbReference>
<dbReference type="EMBL" id="KQ965734">
    <property type="protein sequence ID" value="KXS20680.1"/>
    <property type="molecule type" value="Genomic_DNA"/>
</dbReference>
<feature type="active site" description="Proton acceptor" evidence="4">
    <location>
        <position position="346"/>
    </location>
</feature>
<reference evidence="7 8" key="1">
    <citation type="journal article" date="2015" name="Genome Biol. Evol.">
        <title>Phylogenomic analyses indicate that early fungi evolved digesting cell walls of algal ancestors of land plants.</title>
        <authorList>
            <person name="Chang Y."/>
            <person name="Wang S."/>
            <person name="Sekimoto S."/>
            <person name="Aerts A.L."/>
            <person name="Choi C."/>
            <person name="Clum A."/>
            <person name="LaButti K.M."/>
            <person name="Lindquist E.A."/>
            <person name="Yee Ngan C."/>
            <person name="Ohm R.A."/>
            <person name="Salamov A.A."/>
            <person name="Grigoriev I.V."/>
            <person name="Spatafora J.W."/>
            <person name="Berbee M.L."/>
        </authorList>
    </citation>
    <scope>NUCLEOTIDE SEQUENCE [LARGE SCALE GENOMIC DNA]</scope>
    <source>
        <strain evidence="7 8">JEL478</strain>
    </source>
</reference>
<dbReference type="Gene3D" id="3.30.559.10">
    <property type="entry name" value="Chloramphenicol acetyltransferase-like domain"/>
    <property type="match status" value="1"/>
</dbReference>
<evidence type="ECO:0000256" key="3">
    <source>
        <dbReference type="ARBA" id="ARBA00023315"/>
    </source>
</evidence>
<evidence type="ECO:0000256" key="4">
    <source>
        <dbReference type="PIRSR" id="PIRSR600542-1"/>
    </source>
</evidence>
<dbReference type="InterPro" id="IPR000542">
    <property type="entry name" value="Carn_acyl_trans"/>
</dbReference>
<dbReference type="Gene3D" id="3.30.559.70">
    <property type="entry name" value="Choline/Carnitine o-acyltransferase, domain 2"/>
    <property type="match status" value="1"/>
</dbReference>
<protein>
    <submittedName>
        <fullName evidence="7">Acyltransferase ChoActase/COT/CPT</fullName>
    </submittedName>
</protein>
<dbReference type="GO" id="GO:0016746">
    <property type="term" value="F:acyltransferase activity"/>
    <property type="evidence" value="ECO:0007669"/>
    <property type="project" value="UniProtKB-KW"/>
</dbReference>
<sequence>MGASSQPRDAKPAAGKVPLRTFAHQASLPQLPIPDLIATKDKLLKSSKPIARSDKEWKEFASKVEDFFSTNGRGQELQNRLKNYAKTQKRNWLDRLWLSKAYLSYRESSVINVSYWLLFLEDHPNQPAALVETPPKKGVVGTPWQIERAAGLVQNLLSYKERLDREEIAPEYMQKTTPLSMDQYTLLYGGTRIPGSPEDLIVTQHPNHNRHIVVLVKDQVFKVDVLGPKGERITNEEIKRLLKSCVDAALSTPAEAPVTIFATNHRDRTYEYTEELLALSPKNRENHQIMVDALFALCLDDYSTEDSIDSRHKQFFHGFDGKNRWADKELQFIVANNGRAGMMGEHSPSDAAVPNQIVNWVLEHEPAPEPPTAQPSLKLAQPTKLKWAVSPTTLANVKESEEYILKWINTCDSLVLDFKDYGAGFVKKTVKVSPDAYAQMMLQMTFKRMYKWPTQVYETASTRQFDLGRTETTRVCSIDSENFCNAFDNSKVPAAAKVKLLRTACEAHVKYSKEASAGQGIDRHLLGLKCMNKPGEPLHPLFGDELYNRGSHHRISTSNLSVSSRTLAGFGPTAPDGYGSNYNTQENWMLFSISSLRSSSDVNTGAFRDTLQQVLKDSKKLIEQGVAELGEVKPKAKL</sequence>
<gene>
    <name evidence="7" type="ORF">M427DRAFT_27810</name>
</gene>
<dbReference type="STRING" id="1344416.A0A139AVC1"/>
<name>A0A139AVC1_GONPJ</name>
<dbReference type="PANTHER" id="PTHR22589">
    <property type="entry name" value="CARNITINE O-ACYLTRANSFERASE"/>
    <property type="match status" value="1"/>
</dbReference>
<organism evidence="7 8">
    <name type="scientific">Gonapodya prolifera (strain JEL478)</name>
    <name type="common">Monoblepharis prolifera</name>
    <dbReference type="NCBI Taxonomy" id="1344416"/>
    <lineage>
        <taxon>Eukaryota</taxon>
        <taxon>Fungi</taxon>
        <taxon>Fungi incertae sedis</taxon>
        <taxon>Chytridiomycota</taxon>
        <taxon>Chytridiomycota incertae sedis</taxon>
        <taxon>Monoblepharidomycetes</taxon>
        <taxon>Monoblepharidales</taxon>
        <taxon>Gonapodyaceae</taxon>
        <taxon>Gonapodya</taxon>
    </lineage>
</organism>
<keyword evidence="3 5" id="KW-0012">Acyltransferase</keyword>
<evidence type="ECO:0000256" key="1">
    <source>
        <dbReference type="ARBA" id="ARBA00005232"/>
    </source>
</evidence>
<keyword evidence="2 5" id="KW-0808">Transferase</keyword>
<accession>A0A139AVC1</accession>
<evidence type="ECO:0000313" key="8">
    <source>
        <dbReference type="Proteomes" id="UP000070544"/>
    </source>
</evidence>
<proteinExistence type="inferred from homology"/>
<dbReference type="AlphaFoldDB" id="A0A139AVC1"/>
<dbReference type="SUPFAM" id="SSF52777">
    <property type="entry name" value="CoA-dependent acyltransferases"/>
    <property type="match status" value="2"/>
</dbReference>
<evidence type="ECO:0000259" key="6">
    <source>
        <dbReference type="Pfam" id="PF00755"/>
    </source>
</evidence>
<evidence type="ECO:0000256" key="5">
    <source>
        <dbReference type="RuleBase" id="RU003801"/>
    </source>
</evidence>
<dbReference type="InterPro" id="IPR042231">
    <property type="entry name" value="Cho/carn_acyl_trans_2"/>
</dbReference>